<dbReference type="AlphaFoldDB" id="A0AAN7QRX5"/>
<dbReference type="GO" id="GO:0031390">
    <property type="term" value="C:Ctf18 RFC-like complex"/>
    <property type="evidence" value="ECO:0007669"/>
    <property type="project" value="InterPro"/>
</dbReference>
<evidence type="ECO:0008006" key="3">
    <source>
        <dbReference type="Google" id="ProtNLM"/>
    </source>
</evidence>
<keyword evidence="2" id="KW-1185">Reference proteome</keyword>
<evidence type="ECO:0000313" key="2">
    <source>
        <dbReference type="Proteomes" id="UP001345219"/>
    </source>
</evidence>
<dbReference type="Proteomes" id="UP001345219">
    <property type="component" value="Chromosome 14"/>
</dbReference>
<organism evidence="1 2">
    <name type="scientific">Trapa incisa</name>
    <dbReference type="NCBI Taxonomy" id="236973"/>
    <lineage>
        <taxon>Eukaryota</taxon>
        <taxon>Viridiplantae</taxon>
        <taxon>Streptophyta</taxon>
        <taxon>Embryophyta</taxon>
        <taxon>Tracheophyta</taxon>
        <taxon>Spermatophyta</taxon>
        <taxon>Magnoliopsida</taxon>
        <taxon>eudicotyledons</taxon>
        <taxon>Gunneridae</taxon>
        <taxon>Pentapetalae</taxon>
        <taxon>rosids</taxon>
        <taxon>malvids</taxon>
        <taxon>Myrtales</taxon>
        <taxon>Lythraceae</taxon>
        <taxon>Trapa</taxon>
    </lineage>
</organism>
<evidence type="ECO:0000313" key="1">
    <source>
        <dbReference type="EMBL" id="KAK4777289.1"/>
    </source>
</evidence>
<accession>A0AAN7QRX5</accession>
<gene>
    <name evidence="1" type="ORF">SAY87_017476</name>
</gene>
<dbReference type="EMBL" id="JAXIOK010000002">
    <property type="protein sequence ID" value="KAK4777289.1"/>
    <property type="molecule type" value="Genomic_DNA"/>
</dbReference>
<proteinExistence type="predicted"/>
<reference evidence="1 2" key="1">
    <citation type="journal article" date="2023" name="Hortic Res">
        <title>Pangenome of water caltrop reveals structural variations and asymmetric subgenome divergence after allopolyploidization.</title>
        <authorList>
            <person name="Zhang X."/>
            <person name="Chen Y."/>
            <person name="Wang L."/>
            <person name="Yuan Y."/>
            <person name="Fang M."/>
            <person name="Shi L."/>
            <person name="Lu R."/>
            <person name="Comes H.P."/>
            <person name="Ma Y."/>
            <person name="Chen Y."/>
            <person name="Huang G."/>
            <person name="Zhou Y."/>
            <person name="Zheng Z."/>
            <person name="Qiu Y."/>
        </authorList>
    </citation>
    <scope>NUCLEOTIDE SEQUENCE [LARGE SCALE GENOMIC DNA]</scope>
    <source>
        <tissue evidence="1">Roots</tissue>
    </source>
</reference>
<name>A0AAN7QRX5_9MYRT</name>
<dbReference type="PANTHER" id="PTHR47475">
    <property type="entry name" value="CHROMOSOME TRANSMISSION FIDELITY PROTEIN 8"/>
    <property type="match status" value="1"/>
</dbReference>
<protein>
    <recommendedName>
        <fullName evidence="3">Chromosome transmission fidelity protein 8</fullName>
    </recommendedName>
</protein>
<comment type="caution">
    <text evidence="1">The sequence shown here is derived from an EMBL/GenBank/DDBJ whole genome shotgun (WGS) entry which is preliminary data.</text>
</comment>
<dbReference type="InterPro" id="IPR018607">
    <property type="entry name" value="Ctf8"/>
</dbReference>
<dbReference type="GO" id="GO:0007064">
    <property type="term" value="P:mitotic sister chromatid cohesion"/>
    <property type="evidence" value="ECO:0007669"/>
    <property type="project" value="InterPro"/>
</dbReference>
<dbReference type="PANTHER" id="PTHR47475:SF2">
    <property type="entry name" value="CHROMOSOME TRANSMISSION FIDELITY PROTEIN 8"/>
    <property type="match status" value="1"/>
</dbReference>
<sequence length="197" mass="22145">MGMMAEEAKIMQIQLKCSCGEGSCPEWAIIELQGVVEVQPDFQEQLKNLKIGQICRSSEDTYTFTIGYHELTGSKVPMKKPLLVLKKIKNLNIEDNADTNPSNPFKMELEVIGIIRHKILFKTRPKALINRPQPVVKERKQSSKSGPLHYLVQDYRDGASMLIVVTSMLKLHNLLLDDVIAGHEEGSLSGKDGSRVW</sequence>
<dbReference type="Pfam" id="PF09696">
    <property type="entry name" value="Ctf8"/>
    <property type="match status" value="1"/>
</dbReference>